<dbReference type="AlphaFoldDB" id="A0A183FUN4"/>
<dbReference type="EMBL" id="UZAH01027288">
    <property type="protein sequence ID" value="VDO90343.1"/>
    <property type="molecule type" value="Genomic_DNA"/>
</dbReference>
<feature type="region of interest" description="Disordered" evidence="1">
    <location>
        <begin position="149"/>
        <end position="185"/>
    </location>
</feature>
<dbReference type="PROSITE" id="PS00141">
    <property type="entry name" value="ASP_PROTEASE"/>
    <property type="match status" value="1"/>
</dbReference>
<feature type="compositionally biased region" description="Basic and acidic residues" evidence="1">
    <location>
        <begin position="159"/>
        <end position="177"/>
    </location>
</feature>
<organism evidence="3 4">
    <name type="scientific">Heligmosomoides polygyrus</name>
    <name type="common">Parasitic roundworm</name>
    <dbReference type="NCBI Taxonomy" id="6339"/>
    <lineage>
        <taxon>Eukaryota</taxon>
        <taxon>Metazoa</taxon>
        <taxon>Ecdysozoa</taxon>
        <taxon>Nematoda</taxon>
        <taxon>Chromadorea</taxon>
        <taxon>Rhabditida</taxon>
        <taxon>Rhabditina</taxon>
        <taxon>Rhabditomorpha</taxon>
        <taxon>Strongyloidea</taxon>
        <taxon>Heligmosomidae</taxon>
        <taxon>Heligmosomoides</taxon>
    </lineage>
</organism>
<feature type="region of interest" description="Disordered" evidence="1">
    <location>
        <begin position="398"/>
        <end position="443"/>
    </location>
</feature>
<dbReference type="WBParaSite" id="HPBE_0001192801-mRNA-1">
    <property type="protein sequence ID" value="HPBE_0001192801-mRNA-1"/>
    <property type="gene ID" value="HPBE_0001192801"/>
</dbReference>
<accession>A0A183FUN4</accession>
<proteinExistence type="predicted"/>
<keyword evidence="3" id="KW-1185">Reference proteome</keyword>
<name>A0A183FUN4_HELPZ</name>
<dbReference type="InterPro" id="IPR001969">
    <property type="entry name" value="Aspartic_peptidase_AS"/>
</dbReference>
<dbReference type="Proteomes" id="UP000050761">
    <property type="component" value="Unassembled WGS sequence"/>
</dbReference>
<reference evidence="2 3" key="1">
    <citation type="submission" date="2018-11" db="EMBL/GenBank/DDBJ databases">
        <authorList>
            <consortium name="Pathogen Informatics"/>
        </authorList>
    </citation>
    <scope>NUCLEOTIDE SEQUENCE [LARGE SCALE GENOMIC DNA]</scope>
</reference>
<evidence type="ECO:0000313" key="4">
    <source>
        <dbReference type="WBParaSite" id="HPBE_0001192801-mRNA-1"/>
    </source>
</evidence>
<protein>
    <submittedName>
        <fullName evidence="4">Peptidase A2 domain-containing protein</fullName>
    </submittedName>
</protein>
<accession>A0A3P8AGF6</accession>
<evidence type="ECO:0000313" key="2">
    <source>
        <dbReference type="EMBL" id="VDO90343.1"/>
    </source>
</evidence>
<dbReference type="OrthoDB" id="3863715at2759"/>
<evidence type="ECO:0000313" key="3">
    <source>
        <dbReference type="Proteomes" id="UP000050761"/>
    </source>
</evidence>
<evidence type="ECO:0000256" key="1">
    <source>
        <dbReference type="SAM" id="MobiDB-lite"/>
    </source>
</evidence>
<feature type="compositionally biased region" description="Basic and acidic residues" evidence="1">
    <location>
        <begin position="312"/>
        <end position="324"/>
    </location>
</feature>
<dbReference type="GO" id="GO:0006508">
    <property type="term" value="P:proteolysis"/>
    <property type="evidence" value="ECO:0007669"/>
    <property type="project" value="InterPro"/>
</dbReference>
<sequence>MDAVPGGSRGPREEANANMMEYDQMAVELEEEFQWLCGEEAQVESIKVCNRVGRAIKNIEVLVMAEVAKSMRCGYPSRAAIEEVGRMATEAAMSELGTLRAKCKESAVVEKWVQESVRAQQSKLAELRELKRRLAEQERELLQMRRAVATGENAVPEPAEPRQRGQSKDGGNGREDCEQGDAMRAVEEPKRRLLCGARAADPWEQPHMDEAALDAERAQLLYEQLAHWHDSYHLMEALGSDNHACDKLKQTALRIERRNWTLRNTGMVVRAGRGNSREPNKPKPIGSAGEQNEPKHTKEEPRRQHVGGRKGGIKERNNGGEERPCPLIGPKHITTVETFGRKWTGLLDTGSEISILPATVLLAAKEDGYDIDREVVEHRMDLSMDLLRVAPEEIDDEPVKARRGGNREGPTARATPQACETLPTDFFGVKNSSNAETRGQKAR</sequence>
<gene>
    <name evidence="2" type="ORF">HPBE_LOCUS11929</name>
</gene>
<feature type="compositionally biased region" description="Basic and acidic residues" evidence="1">
    <location>
        <begin position="292"/>
        <end position="303"/>
    </location>
</feature>
<feature type="region of interest" description="Disordered" evidence="1">
    <location>
        <begin position="266"/>
        <end position="329"/>
    </location>
</feature>
<reference evidence="4" key="2">
    <citation type="submission" date="2019-09" db="UniProtKB">
        <authorList>
            <consortium name="WormBaseParasite"/>
        </authorList>
    </citation>
    <scope>IDENTIFICATION</scope>
</reference>
<dbReference type="GO" id="GO:0004190">
    <property type="term" value="F:aspartic-type endopeptidase activity"/>
    <property type="evidence" value="ECO:0007669"/>
    <property type="project" value="InterPro"/>
</dbReference>